<dbReference type="Gene3D" id="2.30.40.10">
    <property type="entry name" value="Urease, subunit C, domain 1"/>
    <property type="match status" value="1"/>
</dbReference>
<feature type="binding site" evidence="10">
    <location>
        <position position="270"/>
    </location>
    <ligand>
        <name>substrate</name>
    </ligand>
</feature>
<dbReference type="GO" id="GO:0019262">
    <property type="term" value="P:N-acetylneuraminate catabolic process"/>
    <property type="evidence" value="ECO:0007669"/>
    <property type="project" value="UniProtKB-ARBA"/>
</dbReference>
<evidence type="ECO:0000256" key="9">
    <source>
        <dbReference type="PIRSR" id="PIRSR038994-1"/>
    </source>
</evidence>
<dbReference type="CDD" id="cd00854">
    <property type="entry name" value="NagA"/>
    <property type="match status" value="1"/>
</dbReference>
<feature type="binding site" evidence="10">
    <location>
        <position position="153"/>
    </location>
    <ligand>
        <name>substrate</name>
    </ligand>
</feature>
<dbReference type="FunFam" id="3.20.20.140:FF:000023">
    <property type="entry name" value="N-acetylglucosamine-6-phosphate deacetylase"/>
    <property type="match status" value="1"/>
</dbReference>
<name>A0AAN9G7Z9_9CAEN</name>
<dbReference type="NCBIfam" id="TIGR00221">
    <property type="entry name" value="nagA"/>
    <property type="match status" value="1"/>
</dbReference>
<dbReference type="SUPFAM" id="SSF51556">
    <property type="entry name" value="Metallo-dependent hydrolases"/>
    <property type="match status" value="1"/>
</dbReference>
<dbReference type="SUPFAM" id="SSF51338">
    <property type="entry name" value="Composite domain of metallo-dependent hydrolases"/>
    <property type="match status" value="1"/>
</dbReference>
<comment type="catalytic activity">
    <reaction evidence="7 8">
        <text>N-acetyl-D-glucosamine 6-phosphate + H2O = D-glucosamine 6-phosphate + acetate</text>
        <dbReference type="Rhea" id="RHEA:22936"/>
        <dbReference type="ChEBI" id="CHEBI:15377"/>
        <dbReference type="ChEBI" id="CHEBI:30089"/>
        <dbReference type="ChEBI" id="CHEBI:57513"/>
        <dbReference type="ChEBI" id="CHEBI:58725"/>
        <dbReference type="EC" id="3.5.1.25"/>
    </reaction>
</comment>
<evidence type="ECO:0000256" key="5">
    <source>
        <dbReference type="ARBA" id="ARBA00022801"/>
    </source>
</evidence>
<feature type="binding site" evidence="10">
    <location>
        <begin position="326"/>
        <end position="328"/>
    </location>
    <ligand>
        <name>substrate</name>
    </ligand>
</feature>
<evidence type="ECO:0000256" key="10">
    <source>
        <dbReference type="PIRSR" id="PIRSR038994-2"/>
    </source>
</evidence>
<feature type="binding site" evidence="11">
    <location>
        <position position="142"/>
    </location>
    <ligand>
        <name>Zn(2+)</name>
        <dbReference type="ChEBI" id="CHEBI:29105"/>
    </ligand>
</feature>
<dbReference type="InterPro" id="IPR011059">
    <property type="entry name" value="Metal-dep_hydrolase_composite"/>
</dbReference>
<keyword evidence="14" id="KW-1185">Reference proteome</keyword>
<comment type="cofactor">
    <cofactor evidence="11">
        <name>a divalent metal cation</name>
        <dbReference type="ChEBI" id="CHEBI:60240"/>
    </cofactor>
    <text evidence="11">Binds 1 divalent metal cation per subunit.</text>
</comment>
<proteinExistence type="inferred from homology"/>
<keyword evidence="6 8" id="KW-0119">Carbohydrate metabolism</keyword>
<evidence type="ECO:0000256" key="6">
    <source>
        <dbReference type="ARBA" id="ARBA00023277"/>
    </source>
</evidence>
<evidence type="ECO:0000313" key="14">
    <source>
        <dbReference type="Proteomes" id="UP001374579"/>
    </source>
</evidence>
<accession>A0AAN9G7Z9</accession>
<evidence type="ECO:0000256" key="11">
    <source>
        <dbReference type="PIRSR" id="PIRSR038994-3"/>
    </source>
</evidence>
<dbReference type="GO" id="GO:0008448">
    <property type="term" value="F:N-acetylglucosamine-6-phosphate deacetylase activity"/>
    <property type="evidence" value="ECO:0007669"/>
    <property type="project" value="UniProtKB-UniRule"/>
</dbReference>
<evidence type="ECO:0000256" key="8">
    <source>
        <dbReference type="PIRNR" id="PIRNR038994"/>
    </source>
</evidence>
<dbReference type="GO" id="GO:0106279">
    <property type="term" value="P:negative regulation of UDP-N-acetylglucosamine biosynthetic process"/>
    <property type="evidence" value="ECO:0007669"/>
    <property type="project" value="UniProtKB-ARBA"/>
</dbReference>
<dbReference type="Pfam" id="PF01979">
    <property type="entry name" value="Amidohydro_1"/>
    <property type="match status" value="1"/>
</dbReference>
<sequence>MPAAPPPKTCLLQFRNCRILRDHKIYRDDLWVRAGKIINPEKIFFDERIVADIQVDCNNSILTPGFIDAQINGACGVDFSDVDSDVTEGVSTVAKHLLEHGVTSFCPTVITSPPESYHKILPQIKRSQGGAEGAGVLGVHLEGPFISKAKKGAHPEVYICDLENGFSDLVDMYGNLDQVSVVTLAPEYPRSEEVIKECVSRGITVSVGHSMANLVQGEEAVCQGAGFITHLFNAMLPFHHRDPHLVGLLTSERIPKDRTIFYGLISDGIHTHPAALRIAHRVHPDGLVLVTDAMRAMGLPEGTYSFGKQSVDIKGKTATLTGTDTLAGSIARMDVCVRHFAKSTSCGNVLALEAASLHPAQMLGITKSKGTLDFNTDADFILLDDSLQVRATYIAGQQVWVADDVTLRETSLQEA</sequence>
<feature type="binding site" evidence="10">
    <location>
        <begin position="233"/>
        <end position="234"/>
    </location>
    <ligand>
        <name>substrate</name>
    </ligand>
</feature>
<keyword evidence="5 8" id="KW-0378">Hydrolase</keyword>
<comment type="similarity">
    <text evidence="1 8">Belongs to the metallo-dependent hydrolases superfamily. NagA family.</text>
</comment>
<dbReference type="PANTHER" id="PTHR11113:SF14">
    <property type="entry name" value="N-ACETYLGLUCOSAMINE-6-PHOSPHATE DEACETYLASE"/>
    <property type="match status" value="1"/>
</dbReference>
<evidence type="ECO:0000256" key="4">
    <source>
        <dbReference type="ARBA" id="ARBA00022723"/>
    </source>
</evidence>
<dbReference type="EMBL" id="JBAMIC010000013">
    <property type="protein sequence ID" value="KAK7097999.1"/>
    <property type="molecule type" value="Genomic_DNA"/>
</dbReference>
<feature type="active site" description="Proton donor/acceptor" evidence="9">
    <location>
        <position position="292"/>
    </location>
</feature>
<evidence type="ECO:0000256" key="3">
    <source>
        <dbReference type="ARBA" id="ARBA00018029"/>
    </source>
</evidence>
<evidence type="ECO:0000256" key="2">
    <source>
        <dbReference type="ARBA" id="ARBA00011899"/>
    </source>
</evidence>
<evidence type="ECO:0000259" key="12">
    <source>
        <dbReference type="Pfam" id="PF01979"/>
    </source>
</evidence>
<dbReference type="InterPro" id="IPR003764">
    <property type="entry name" value="GlcNAc_6-P_deAcase"/>
</dbReference>
<evidence type="ECO:0000313" key="13">
    <source>
        <dbReference type="EMBL" id="KAK7097999.1"/>
    </source>
</evidence>
<dbReference type="Gene3D" id="3.20.20.140">
    <property type="entry name" value="Metal-dependent hydrolases"/>
    <property type="match status" value="1"/>
</dbReference>
<dbReference type="GO" id="GO:0006046">
    <property type="term" value="P:N-acetylglucosamine catabolic process"/>
    <property type="evidence" value="ECO:0007669"/>
    <property type="project" value="TreeGrafter"/>
</dbReference>
<dbReference type="EC" id="3.5.1.25" evidence="2 8"/>
<dbReference type="AlphaFoldDB" id="A0AAN9G7Z9"/>
<feature type="binding site" evidence="11">
    <location>
        <position position="230"/>
    </location>
    <ligand>
        <name>Zn(2+)</name>
        <dbReference type="ChEBI" id="CHEBI:29105"/>
    </ligand>
</feature>
<dbReference type="PIRSF" id="PIRSF038994">
    <property type="entry name" value="NagA"/>
    <property type="match status" value="1"/>
</dbReference>
<comment type="caution">
    <text evidence="13">The sequence shown here is derived from an EMBL/GenBank/DDBJ whole genome shotgun (WGS) entry which is preliminary data.</text>
</comment>
<evidence type="ECO:0000256" key="7">
    <source>
        <dbReference type="ARBA" id="ARBA00047647"/>
    </source>
</evidence>
<organism evidence="13 14">
    <name type="scientific">Littorina saxatilis</name>
    <dbReference type="NCBI Taxonomy" id="31220"/>
    <lineage>
        <taxon>Eukaryota</taxon>
        <taxon>Metazoa</taxon>
        <taxon>Spiralia</taxon>
        <taxon>Lophotrochozoa</taxon>
        <taxon>Mollusca</taxon>
        <taxon>Gastropoda</taxon>
        <taxon>Caenogastropoda</taxon>
        <taxon>Littorinimorpha</taxon>
        <taxon>Littorinoidea</taxon>
        <taxon>Littorinidae</taxon>
        <taxon>Littorina</taxon>
    </lineage>
</organism>
<feature type="binding site" evidence="11">
    <location>
        <position position="209"/>
    </location>
    <ligand>
        <name>Zn(2+)</name>
        <dbReference type="ChEBI" id="CHEBI:29105"/>
    </ligand>
</feature>
<dbReference type="Proteomes" id="UP001374579">
    <property type="component" value="Unassembled WGS sequence"/>
</dbReference>
<gene>
    <name evidence="13" type="ORF">V1264_004894</name>
</gene>
<dbReference type="PANTHER" id="PTHR11113">
    <property type="entry name" value="N-ACETYLGLUCOSAMINE-6-PHOSPHATE DEACETYLASE"/>
    <property type="match status" value="1"/>
</dbReference>
<reference evidence="13 14" key="1">
    <citation type="submission" date="2024-02" db="EMBL/GenBank/DDBJ databases">
        <title>Chromosome-scale genome assembly of the rough periwinkle Littorina saxatilis.</title>
        <authorList>
            <person name="De Jode A."/>
            <person name="Faria R."/>
            <person name="Formenti G."/>
            <person name="Sims Y."/>
            <person name="Smith T.P."/>
            <person name="Tracey A."/>
            <person name="Wood J.M.D."/>
            <person name="Zagrodzka Z.B."/>
            <person name="Johannesson K."/>
            <person name="Butlin R.K."/>
            <person name="Leder E.H."/>
        </authorList>
    </citation>
    <scope>NUCLEOTIDE SEQUENCE [LARGE SCALE GENOMIC DNA]</scope>
    <source>
        <strain evidence="13">Snail1</strain>
        <tissue evidence="13">Muscle</tissue>
    </source>
</reference>
<protein>
    <recommendedName>
        <fullName evidence="3 8">N-acetylglucosamine-6-phosphate deacetylase</fullName>
        <ecNumber evidence="2 8">3.5.1.25</ecNumber>
    </recommendedName>
</protein>
<dbReference type="InterPro" id="IPR006680">
    <property type="entry name" value="Amidohydro-rel"/>
</dbReference>
<evidence type="ECO:0000256" key="1">
    <source>
        <dbReference type="ARBA" id="ARBA00010716"/>
    </source>
</evidence>
<dbReference type="GO" id="GO:0046872">
    <property type="term" value="F:metal ion binding"/>
    <property type="evidence" value="ECO:0007669"/>
    <property type="project" value="UniProtKB-KW"/>
</dbReference>
<feature type="binding site" evidence="10">
    <location>
        <position position="241"/>
    </location>
    <ligand>
        <name>substrate</name>
    </ligand>
</feature>
<keyword evidence="4 11" id="KW-0479">Metal-binding</keyword>
<dbReference type="InterPro" id="IPR032466">
    <property type="entry name" value="Metal_Hydrolase"/>
</dbReference>
<feature type="domain" description="Amidohydrolase-related" evidence="12">
    <location>
        <begin position="61"/>
        <end position="399"/>
    </location>
</feature>